<accession>G4YWK7</accession>
<feature type="compositionally biased region" description="Low complexity" evidence="1">
    <location>
        <begin position="22"/>
        <end position="39"/>
    </location>
</feature>
<feature type="compositionally biased region" description="Low complexity" evidence="1">
    <location>
        <begin position="179"/>
        <end position="193"/>
    </location>
</feature>
<dbReference type="GeneID" id="20655804"/>
<proteinExistence type="predicted"/>
<feature type="compositionally biased region" description="Polar residues" evidence="1">
    <location>
        <begin position="74"/>
        <end position="86"/>
    </location>
</feature>
<gene>
    <name evidence="2" type="ORF">PHYSODRAFT_484822</name>
</gene>
<organism evidence="2 3">
    <name type="scientific">Phytophthora sojae (strain P6497)</name>
    <name type="common">Soybean stem and root rot agent</name>
    <name type="synonym">Phytophthora megasperma f. sp. glycines</name>
    <dbReference type="NCBI Taxonomy" id="1094619"/>
    <lineage>
        <taxon>Eukaryota</taxon>
        <taxon>Sar</taxon>
        <taxon>Stramenopiles</taxon>
        <taxon>Oomycota</taxon>
        <taxon>Peronosporomycetes</taxon>
        <taxon>Peronosporales</taxon>
        <taxon>Peronosporaceae</taxon>
        <taxon>Phytophthora</taxon>
    </lineage>
</organism>
<protein>
    <submittedName>
        <fullName evidence="2">Uncharacterized protein</fullName>
    </submittedName>
</protein>
<dbReference type="OMA" id="LMKMGAF"/>
<feature type="region of interest" description="Disordered" evidence="1">
    <location>
        <begin position="1"/>
        <end position="349"/>
    </location>
</feature>
<dbReference type="Proteomes" id="UP000002640">
    <property type="component" value="Unassembled WGS sequence"/>
</dbReference>
<feature type="compositionally biased region" description="Polar residues" evidence="1">
    <location>
        <begin position="1"/>
        <end position="12"/>
    </location>
</feature>
<feature type="compositionally biased region" description="Polar residues" evidence="1">
    <location>
        <begin position="99"/>
        <end position="112"/>
    </location>
</feature>
<keyword evidence="3" id="KW-1185">Reference proteome</keyword>
<feature type="non-terminal residue" evidence="2">
    <location>
        <position position="1"/>
    </location>
</feature>
<evidence type="ECO:0000313" key="2">
    <source>
        <dbReference type="EMBL" id="EGZ26121.1"/>
    </source>
</evidence>
<feature type="compositionally biased region" description="Acidic residues" evidence="1">
    <location>
        <begin position="61"/>
        <end position="70"/>
    </location>
</feature>
<feature type="compositionally biased region" description="Polar residues" evidence="1">
    <location>
        <begin position="126"/>
        <end position="141"/>
    </location>
</feature>
<sequence>ARCGATTRSCARSTRPRASGGRSSTPTRTPSRFSRPFTPGSTRATAAHYQHQQEQEREEQLVAEDDEDDASFVSREQTFKTTTLKQHQPPASDRRNTSAEDSSLNFSINSDNLPRMSRTPYMPTAPAQSAAKTQESTSTFNSEDRERWSPRLSSPPRTGIISREPPEAGNAGTRQISTPPSAISSVAYSSNSPGISRNLMKMGEFEYTPPRGKKARSAGEEKEVDETNDSIATPYAPEFTTVRLSTVREESKSNAPSPARTSESASSRKRKRSDASEKRRTPVYPKTLYPAKGSSPFTSPSLRRKYSSKSSVSSPSRRREGQTPVAATPLQQGSGAIDDDTPRTPDFDLTSPLLRTQLKAMTPNTPLSNRLVGASLDVGSVSQESRLQDYDDSFNAGEPTPKFELSLLPAVFQRGVGAVQVSTLYSKFQGTDDNKPAILAEMLPEYGKEKIEILLDTLVSRRLLRPFVVEGTMFWQIPV</sequence>
<dbReference type="AlphaFoldDB" id="G4YWK7"/>
<evidence type="ECO:0000256" key="1">
    <source>
        <dbReference type="SAM" id="MobiDB-lite"/>
    </source>
</evidence>
<dbReference type="EMBL" id="JH159152">
    <property type="protein sequence ID" value="EGZ26121.1"/>
    <property type="molecule type" value="Genomic_DNA"/>
</dbReference>
<name>G4YWK7_PHYSP</name>
<dbReference type="RefSeq" id="XP_009521409.1">
    <property type="nucleotide sequence ID" value="XM_009523114.1"/>
</dbReference>
<reference evidence="2 3" key="1">
    <citation type="journal article" date="2006" name="Science">
        <title>Phytophthora genome sequences uncover evolutionary origins and mechanisms of pathogenesis.</title>
        <authorList>
            <person name="Tyler B.M."/>
            <person name="Tripathy S."/>
            <person name="Zhang X."/>
            <person name="Dehal P."/>
            <person name="Jiang R.H."/>
            <person name="Aerts A."/>
            <person name="Arredondo F.D."/>
            <person name="Baxter L."/>
            <person name="Bensasson D."/>
            <person name="Beynon J.L."/>
            <person name="Chapman J."/>
            <person name="Damasceno C.M."/>
            <person name="Dorrance A.E."/>
            <person name="Dou D."/>
            <person name="Dickerman A.W."/>
            <person name="Dubchak I.L."/>
            <person name="Garbelotto M."/>
            <person name="Gijzen M."/>
            <person name="Gordon S.G."/>
            <person name="Govers F."/>
            <person name="Grunwald N.J."/>
            <person name="Huang W."/>
            <person name="Ivors K.L."/>
            <person name="Jones R.W."/>
            <person name="Kamoun S."/>
            <person name="Krampis K."/>
            <person name="Lamour K.H."/>
            <person name="Lee M.K."/>
            <person name="McDonald W.H."/>
            <person name="Medina M."/>
            <person name="Meijer H.J."/>
            <person name="Nordberg E.K."/>
            <person name="Maclean D.J."/>
            <person name="Ospina-Giraldo M.D."/>
            <person name="Morris P.F."/>
            <person name="Phuntumart V."/>
            <person name="Putnam N.H."/>
            <person name="Rash S."/>
            <person name="Rose J.K."/>
            <person name="Sakihama Y."/>
            <person name="Salamov A.A."/>
            <person name="Savidor A."/>
            <person name="Scheuring C.F."/>
            <person name="Smith B.M."/>
            <person name="Sobral B.W."/>
            <person name="Terry A."/>
            <person name="Torto-Alalibo T.A."/>
            <person name="Win J."/>
            <person name="Xu Z."/>
            <person name="Zhang H."/>
            <person name="Grigoriev I.V."/>
            <person name="Rokhsar D.S."/>
            <person name="Boore J.L."/>
        </authorList>
    </citation>
    <scope>NUCLEOTIDE SEQUENCE [LARGE SCALE GENOMIC DNA]</scope>
    <source>
        <strain evidence="2 3">P6497</strain>
    </source>
</reference>
<feature type="compositionally biased region" description="Basic and acidic residues" evidence="1">
    <location>
        <begin position="51"/>
        <end position="60"/>
    </location>
</feature>
<dbReference type="InParanoid" id="G4YWK7"/>
<dbReference type="KEGG" id="psoj:PHYSODRAFT_484822"/>
<evidence type="ECO:0000313" key="3">
    <source>
        <dbReference type="Proteomes" id="UP000002640"/>
    </source>
</evidence>